<dbReference type="PANTHER" id="PTHR30469:SF15">
    <property type="entry name" value="HLYD FAMILY OF SECRETION PROTEINS"/>
    <property type="match status" value="1"/>
</dbReference>
<dbReference type="Gene3D" id="2.40.50.100">
    <property type="match status" value="1"/>
</dbReference>
<dbReference type="PANTHER" id="PTHR30469">
    <property type="entry name" value="MULTIDRUG RESISTANCE PROTEIN MDTA"/>
    <property type="match status" value="1"/>
</dbReference>
<dbReference type="Gene3D" id="1.10.287.470">
    <property type="entry name" value="Helix hairpin bin"/>
    <property type="match status" value="1"/>
</dbReference>
<keyword evidence="1" id="KW-0472">Membrane</keyword>
<dbReference type="EMBL" id="FNIB01000005">
    <property type="protein sequence ID" value="SDN46539.1"/>
    <property type="molecule type" value="Genomic_DNA"/>
</dbReference>
<dbReference type="RefSeq" id="WP_134505326.1">
    <property type="nucleotide sequence ID" value="NZ_FNIB01000005.1"/>
</dbReference>
<evidence type="ECO:0000313" key="3">
    <source>
        <dbReference type="Proteomes" id="UP000199639"/>
    </source>
</evidence>
<feature type="transmembrane region" description="Helical" evidence="1">
    <location>
        <begin position="12"/>
        <end position="32"/>
    </location>
</feature>
<evidence type="ECO:0000313" key="2">
    <source>
        <dbReference type="EMBL" id="SDN46539.1"/>
    </source>
</evidence>
<gene>
    <name evidence="2" type="ORF">SAMN05216368_105301</name>
</gene>
<evidence type="ECO:0000256" key="1">
    <source>
        <dbReference type="SAM" id="Phobius"/>
    </source>
</evidence>
<proteinExistence type="predicted"/>
<accession>A0A5E9FY94</accession>
<keyword evidence="1" id="KW-1133">Transmembrane helix</keyword>
<sequence length="177" mass="17577">MRSRIRRIRVRWWVLSGVLVVTLAGGGTWWIIAAQATSAVASPVTQTVAASLETMEQSVSATGTLTPTVQGEVSFAASGNVTGVNVVAGTVVAAADVLAAVDTLTVDADLLQARATLASAAAKLADSQDSSDGSTAGLAQIPANAASVTTAQNGVDEALAAQSAVTLTARSPGSSPS</sequence>
<dbReference type="STRING" id="1424659.SAMN05216368_105301"/>
<name>A0A5E9FY94_9MICO</name>
<dbReference type="SUPFAM" id="SSF111369">
    <property type="entry name" value="HlyD-like secretion proteins"/>
    <property type="match status" value="1"/>
</dbReference>
<reference evidence="2 3" key="1">
    <citation type="submission" date="2016-10" db="EMBL/GenBank/DDBJ databases">
        <authorList>
            <person name="Varghese N."/>
            <person name="Submissions S."/>
        </authorList>
    </citation>
    <scope>NUCLEOTIDE SEQUENCE [LARGE SCALE GENOMIC DNA]</scope>
    <source>
        <strain evidence="2 3">CGMCC 1.11215</strain>
    </source>
</reference>
<dbReference type="GO" id="GO:0015562">
    <property type="term" value="F:efflux transmembrane transporter activity"/>
    <property type="evidence" value="ECO:0007669"/>
    <property type="project" value="TreeGrafter"/>
</dbReference>
<dbReference type="AlphaFoldDB" id="A0A5E9FY94"/>
<dbReference type="GO" id="GO:1990281">
    <property type="term" value="C:efflux pump complex"/>
    <property type="evidence" value="ECO:0007669"/>
    <property type="project" value="TreeGrafter"/>
</dbReference>
<dbReference type="Proteomes" id="UP000199639">
    <property type="component" value="Unassembled WGS sequence"/>
</dbReference>
<organism evidence="2 3">
    <name type="scientific">Cryobacterium flavum</name>
    <dbReference type="NCBI Taxonomy" id="1424659"/>
    <lineage>
        <taxon>Bacteria</taxon>
        <taxon>Bacillati</taxon>
        <taxon>Actinomycetota</taxon>
        <taxon>Actinomycetes</taxon>
        <taxon>Micrococcales</taxon>
        <taxon>Microbacteriaceae</taxon>
        <taxon>Cryobacterium</taxon>
    </lineage>
</organism>
<keyword evidence="1" id="KW-0812">Transmembrane</keyword>
<protein>
    <submittedName>
        <fullName evidence="2">Membrane fusion protein, macrolide-specific efflux system</fullName>
    </submittedName>
</protein>